<accession>A0A2G9CCF1</accession>
<feature type="domain" description="Amidohydrolase-related" evidence="1">
    <location>
        <begin position="18"/>
        <end position="268"/>
    </location>
</feature>
<dbReference type="Proteomes" id="UP000231501">
    <property type="component" value="Unassembled WGS sequence"/>
</dbReference>
<proteinExistence type="predicted"/>
<gene>
    <name evidence="2" type="ORF">CS062_06225</name>
</gene>
<keyword evidence="2" id="KW-0378">Hydrolase</keyword>
<evidence type="ECO:0000313" key="3">
    <source>
        <dbReference type="Proteomes" id="UP000231501"/>
    </source>
</evidence>
<name>A0A2G9CCF1_9BURK</name>
<protein>
    <submittedName>
        <fullName evidence="2">Amidohydrolase</fullName>
    </submittedName>
</protein>
<organism evidence="2 3">
    <name type="scientific">Roseateles chitinivorans</name>
    <dbReference type="NCBI Taxonomy" id="2917965"/>
    <lineage>
        <taxon>Bacteria</taxon>
        <taxon>Pseudomonadati</taxon>
        <taxon>Pseudomonadota</taxon>
        <taxon>Betaproteobacteria</taxon>
        <taxon>Burkholderiales</taxon>
        <taxon>Sphaerotilaceae</taxon>
        <taxon>Roseateles</taxon>
    </lineage>
</organism>
<evidence type="ECO:0000313" key="2">
    <source>
        <dbReference type="EMBL" id="PIM54065.1"/>
    </source>
</evidence>
<dbReference type="OrthoDB" id="9787654at2"/>
<dbReference type="PANTHER" id="PTHR35563">
    <property type="entry name" value="BARREL METAL-DEPENDENT HYDROLASE, PUTATIVE (AFU_ORTHOLOGUE AFUA_1G16240)-RELATED"/>
    <property type="match status" value="1"/>
</dbReference>
<dbReference type="EMBL" id="PEOG01000013">
    <property type="protein sequence ID" value="PIM54065.1"/>
    <property type="molecule type" value="Genomic_DNA"/>
</dbReference>
<dbReference type="InterPro" id="IPR006680">
    <property type="entry name" value="Amidohydro-rel"/>
</dbReference>
<reference evidence="2 3" key="1">
    <citation type="submission" date="2017-11" db="EMBL/GenBank/DDBJ databases">
        <title>Draft genome sequence of Mitsuaria sp. HWN-4.</title>
        <authorList>
            <person name="Gundlapally S.R."/>
        </authorList>
    </citation>
    <scope>NUCLEOTIDE SEQUENCE [LARGE SCALE GENOMIC DNA]</scope>
    <source>
        <strain evidence="2 3">HWN-4</strain>
    </source>
</reference>
<dbReference type="GO" id="GO:0016787">
    <property type="term" value="F:hydrolase activity"/>
    <property type="evidence" value="ECO:0007669"/>
    <property type="project" value="UniProtKB-KW"/>
</dbReference>
<keyword evidence="3" id="KW-1185">Reference proteome</keyword>
<dbReference type="InterPro" id="IPR052358">
    <property type="entry name" value="Aro_Compnd_Degr_Hydrolases"/>
</dbReference>
<dbReference type="SUPFAM" id="SSF51556">
    <property type="entry name" value="Metallo-dependent hydrolases"/>
    <property type="match status" value="1"/>
</dbReference>
<dbReference type="RefSeq" id="WP_099860582.1">
    <property type="nucleotide sequence ID" value="NZ_PEOG01000013.1"/>
</dbReference>
<comment type="caution">
    <text evidence="2">The sequence shown here is derived from an EMBL/GenBank/DDBJ whole genome shotgun (WGS) entry which is preliminary data.</text>
</comment>
<dbReference type="Gene3D" id="3.20.20.140">
    <property type="entry name" value="Metal-dependent hydrolases"/>
    <property type="match status" value="1"/>
</dbReference>
<dbReference type="Pfam" id="PF04909">
    <property type="entry name" value="Amidohydro_2"/>
    <property type="match status" value="1"/>
</dbReference>
<dbReference type="AlphaFoldDB" id="A0A2G9CCF1"/>
<dbReference type="PANTHER" id="PTHR35563:SF2">
    <property type="entry name" value="BARREL METAL-DEPENDENT HYDROLASE, PUTATIVE (AFU_ORTHOLOGUE AFUA_1G16240)-RELATED"/>
    <property type="match status" value="1"/>
</dbReference>
<sequence length="268" mass="29147">MMPTPSSDVKPGPSAGVVDAHFHAFPLTTTGVPGARYVPTYAAPLEAWAAATAPHGITHGVLVQPSFLGTDNTHLLQMLAEQAGRLRGVVVVAPDIAMPELQRMQALGVRGIRLNLVGTDHRLGAEWHQLFERLETLDWHVQIHTDHGRLAEVLDRIPQALTVVADHFGKPAAVSELQALSAAQRNRLHVKLSAPYRLAAECEATTLASRWLELIGPERLVWGSDWPCTAHEQARNTSTSPAWLTEVAGTSAALEALRSGNARRLYRF</sequence>
<dbReference type="InterPro" id="IPR032466">
    <property type="entry name" value="Metal_Hydrolase"/>
</dbReference>
<evidence type="ECO:0000259" key="1">
    <source>
        <dbReference type="Pfam" id="PF04909"/>
    </source>
</evidence>